<accession>A0A9W7KSF0</accession>
<dbReference type="GO" id="GO:0020037">
    <property type="term" value="F:heme binding"/>
    <property type="evidence" value="ECO:0007669"/>
    <property type="project" value="TreeGrafter"/>
</dbReference>
<dbReference type="GO" id="GO:0016020">
    <property type="term" value="C:membrane"/>
    <property type="evidence" value="ECO:0007669"/>
    <property type="project" value="UniProtKB-SubCell"/>
</dbReference>
<feature type="transmembrane region" description="Helical" evidence="6">
    <location>
        <begin position="174"/>
        <end position="192"/>
    </location>
</feature>
<evidence type="ECO:0000256" key="4">
    <source>
        <dbReference type="ARBA" id="ARBA00023136"/>
    </source>
</evidence>
<dbReference type="InterPro" id="IPR011701">
    <property type="entry name" value="MFS"/>
</dbReference>
<evidence type="ECO:0000256" key="5">
    <source>
        <dbReference type="SAM" id="MobiDB-lite"/>
    </source>
</evidence>
<dbReference type="EMBL" id="BRXW01000140">
    <property type="protein sequence ID" value="GMI09741.1"/>
    <property type="molecule type" value="Genomic_DNA"/>
</dbReference>
<dbReference type="PROSITE" id="PS50850">
    <property type="entry name" value="MFS"/>
    <property type="match status" value="1"/>
</dbReference>
<proteinExistence type="predicted"/>
<evidence type="ECO:0000256" key="6">
    <source>
        <dbReference type="SAM" id="Phobius"/>
    </source>
</evidence>
<dbReference type="InterPro" id="IPR049680">
    <property type="entry name" value="FLVCR1-2_SLC49-like"/>
</dbReference>
<sequence length="486" mass="52007">MPLPPRYSVLLSFSLVTLTNSWLWITFSPLESSLSSSLWFVSSESINQLSTVFMFSYVLLGIPFIYLLSICNLRKGLLAGAVLTFIGSLIRYLFATQSGVKGFAFAYVGSFVASVGQLFTLAVPPMLATSWFPKEERSLATGIGVLANQSGTALGLGITGLLVTDVNSDLKTYLGIQTLSAFVGCVLVYIFVSDSPENAPSQAAKQRQANNNNSNNEIPSSSSSASASPNPNPSSSFSNFKTYTSQIRSMLSTPSVLLLTLSYGLSTGVFYTLATFLSQLLPDWSSSNSSSLGLTIVIVGLLGSLTSGIWLDSSRQYLQVSRFFYLTSFISMILWTLVLTLNSSGSASDLNSLLVYSVAGLAGFTLTATICTGFEYAVELTFPINEGTTAGMMNVSAQAFGCVLIWVGEAVLKLGVNWCNGLMVLSLGIASFLMCFLVNDKNYKREAAEGGDSGANDNDSNSLLRTRNDSESSNPSSSHEDDDDQV</sequence>
<feature type="transmembrane region" description="Helical" evidence="6">
    <location>
        <begin position="106"/>
        <end position="127"/>
    </location>
</feature>
<evidence type="ECO:0000256" key="3">
    <source>
        <dbReference type="ARBA" id="ARBA00022989"/>
    </source>
</evidence>
<evidence type="ECO:0000259" key="7">
    <source>
        <dbReference type="PROSITE" id="PS50850"/>
    </source>
</evidence>
<feature type="transmembrane region" description="Helical" evidence="6">
    <location>
        <begin position="7"/>
        <end position="25"/>
    </location>
</feature>
<protein>
    <recommendedName>
        <fullName evidence="7">Major facilitator superfamily (MFS) profile domain-containing protein</fullName>
    </recommendedName>
</protein>
<feature type="transmembrane region" description="Helical" evidence="6">
    <location>
        <begin position="414"/>
        <end position="438"/>
    </location>
</feature>
<dbReference type="Pfam" id="PF07690">
    <property type="entry name" value="MFS_1"/>
    <property type="match status" value="1"/>
</dbReference>
<reference evidence="9" key="1">
    <citation type="journal article" date="2023" name="Commun. Biol.">
        <title>Genome analysis of Parmales, the sister group of diatoms, reveals the evolutionary specialization of diatoms from phago-mixotrophs to photoautotrophs.</title>
        <authorList>
            <person name="Ban H."/>
            <person name="Sato S."/>
            <person name="Yoshikawa S."/>
            <person name="Yamada K."/>
            <person name="Nakamura Y."/>
            <person name="Ichinomiya M."/>
            <person name="Sato N."/>
            <person name="Blanc-Mathieu R."/>
            <person name="Endo H."/>
            <person name="Kuwata A."/>
            <person name="Ogata H."/>
        </authorList>
    </citation>
    <scope>NUCLEOTIDE SEQUENCE [LARGE SCALE GENOMIC DNA]</scope>
    <source>
        <strain evidence="9">NIES 3700</strain>
    </source>
</reference>
<dbReference type="GO" id="GO:0015232">
    <property type="term" value="F:heme transmembrane transporter activity"/>
    <property type="evidence" value="ECO:0007669"/>
    <property type="project" value="TreeGrafter"/>
</dbReference>
<comment type="caution">
    <text evidence="8">The sequence shown here is derived from an EMBL/GenBank/DDBJ whole genome shotgun (WGS) entry which is preliminary data.</text>
</comment>
<keyword evidence="2 6" id="KW-0812">Transmembrane</keyword>
<name>A0A9W7KSF0_9STRA</name>
<dbReference type="AlphaFoldDB" id="A0A9W7KSF0"/>
<dbReference type="GO" id="GO:0097037">
    <property type="term" value="P:heme export"/>
    <property type="evidence" value="ECO:0007669"/>
    <property type="project" value="TreeGrafter"/>
</dbReference>
<feature type="transmembrane region" description="Helical" evidence="6">
    <location>
        <begin position="256"/>
        <end position="280"/>
    </location>
</feature>
<dbReference type="Proteomes" id="UP001165122">
    <property type="component" value="Unassembled WGS sequence"/>
</dbReference>
<dbReference type="Gene3D" id="1.20.1250.20">
    <property type="entry name" value="MFS general substrate transporter like domains"/>
    <property type="match status" value="2"/>
</dbReference>
<feature type="compositionally biased region" description="Polar residues" evidence="5">
    <location>
        <begin position="455"/>
        <end position="465"/>
    </location>
</feature>
<dbReference type="PANTHER" id="PTHR10924">
    <property type="entry name" value="MAJOR FACILITATOR SUPERFAMILY PROTEIN-RELATED"/>
    <property type="match status" value="1"/>
</dbReference>
<organism evidence="8 9">
    <name type="scientific">Triparma laevis f. longispina</name>
    <dbReference type="NCBI Taxonomy" id="1714387"/>
    <lineage>
        <taxon>Eukaryota</taxon>
        <taxon>Sar</taxon>
        <taxon>Stramenopiles</taxon>
        <taxon>Ochrophyta</taxon>
        <taxon>Bolidophyceae</taxon>
        <taxon>Parmales</taxon>
        <taxon>Triparmaceae</taxon>
        <taxon>Triparma</taxon>
    </lineage>
</organism>
<feature type="region of interest" description="Disordered" evidence="5">
    <location>
        <begin position="447"/>
        <end position="486"/>
    </location>
</feature>
<comment type="subcellular location">
    <subcellularLocation>
        <location evidence="1">Membrane</location>
        <topology evidence="1">Multi-pass membrane protein</topology>
    </subcellularLocation>
</comment>
<keyword evidence="9" id="KW-1185">Reference proteome</keyword>
<evidence type="ECO:0000256" key="1">
    <source>
        <dbReference type="ARBA" id="ARBA00004141"/>
    </source>
</evidence>
<evidence type="ECO:0000256" key="2">
    <source>
        <dbReference type="ARBA" id="ARBA00022692"/>
    </source>
</evidence>
<feature type="transmembrane region" description="Helical" evidence="6">
    <location>
        <begin position="353"/>
        <end position="378"/>
    </location>
</feature>
<feature type="transmembrane region" description="Helical" evidence="6">
    <location>
        <begin position="45"/>
        <end position="69"/>
    </location>
</feature>
<evidence type="ECO:0000313" key="8">
    <source>
        <dbReference type="EMBL" id="GMI09741.1"/>
    </source>
</evidence>
<feature type="transmembrane region" description="Helical" evidence="6">
    <location>
        <begin position="76"/>
        <end position="94"/>
    </location>
</feature>
<gene>
    <name evidence="8" type="ORF">TrLO_g5315</name>
</gene>
<dbReference type="SUPFAM" id="SSF103473">
    <property type="entry name" value="MFS general substrate transporter"/>
    <property type="match status" value="1"/>
</dbReference>
<feature type="domain" description="Major facilitator superfamily (MFS) profile" evidence="7">
    <location>
        <begin position="9"/>
        <end position="443"/>
    </location>
</feature>
<feature type="compositionally biased region" description="Low complexity" evidence="5">
    <location>
        <begin position="209"/>
        <end position="233"/>
    </location>
</feature>
<feature type="transmembrane region" description="Helical" evidence="6">
    <location>
        <begin position="139"/>
        <end position="162"/>
    </location>
</feature>
<feature type="transmembrane region" description="Helical" evidence="6">
    <location>
        <begin position="390"/>
        <end position="408"/>
    </location>
</feature>
<feature type="transmembrane region" description="Helical" evidence="6">
    <location>
        <begin position="292"/>
        <end position="311"/>
    </location>
</feature>
<dbReference type="OrthoDB" id="422206at2759"/>
<feature type="transmembrane region" description="Helical" evidence="6">
    <location>
        <begin position="323"/>
        <end position="341"/>
    </location>
</feature>
<evidence type="ECO:0000313" key="9">
    <source>
        <dbReference type="Proteomes" id="UP001165122"/>
    </source>
</evidence>
<dbReference type="InterPro" id="IPR020846">
    <property type="entry name" value="MFS_dom"/>
</dbReference>
<keyword evidence="4 6" id="KW-0472">Membrane</keyword>
<dbReference type="InterPro" id="IPR036259">
    <property type="entry name" value="MFS_trans_sf"/>
</dbReference>
<dbReference type="PANTHER" id="PTHR10924:SF4">
    <property type="entry name" value="GH15861P"/>
    <property type="match status" value="1"/>
</dbReference>
<feature type="region of interest" description="Disordered" evidence="5">
    <location>
        <begin position="201"/>
        <end position="233"/>
    </location>
</feature>
<keyword evidence="3 6" id="KW-1133">Transmembrane helix</keyword>